<dbReference type="KEGG" id="cqu:CpipJ_CPIJ005527"/>
<evidence type="ECO:0000313" key="11">
    <source>
        <dbReference type="EnsemblMetazoa" id="CPIJ005527-PA"/>
    </source>
</evidence>
<gene>
    <name evidence="11" type="primary">6037042</name>
    <name evidence="10" type="ORF">CpipJ_CPIJ005527</name>
</gene>
<evidence type="ECO:0008006" key="13">
    <source>
        <dbReference type="Google" id="ProtNLM"/>
    </source>
</evidence>
<evidence type="ECO:0000256" key="1">
    <source>
        <dbReference type="ARBA" id="ARBA00004651"/>
    </source>
</evidence>
<keyword evidence="9" id="KW-0732">Signal</keyword>
<keyword evidence="2" id="KW-1003">Cell membrane</keyword>
<dbReference type="HOGENOM" id="CLU_018838_0_0_1"/>
<evidence type="ECO:0000256" key="9">
    <source>
        <dbReference type="SAM" id="SignalP"/>
    </source>
</evidence>
<dbReference type="InParanoid" id="B0WE70"/>
<feature type="signal peptide" evidence="9">
    <location>
        <begin position="1"/>
        <end position="18"/>
    </location>
</feature>
<dbReference type="Proteomes" id="UP000002320">
    <property type="component" value="Unassembled WGS sequence"/>
</dbReference>
<keyword evidence="5 8" id="KW-0472">Membrane</keyword>
<dbReference type="OrthoDB" id="7744623at2759"/>
<evidence type="ECO:0000256" key="2">
    <source>
        <dbReference type="ARBA" id="ARBA00022475"/>
    </source>
</evidence>
<name>B0WE70_CULQU</name>
<feature type="chain" id="PRO_5014566673" description="Ionotropic receptor" evidence="9">
    <location>
        <begin position="19"/>
        <end position="597"/>
    </location>
</feature>
<organism>
    <name type="scientific">Culex quinquefasciatus</name>
    <name type="common">Southern house mosquito</name>
    <name type="synonym">Culex pungens</name>
    <dbReference type="NCBI Taxonomy" id="7176"/>
    <lineage>
        <taxon>Eukaryota</taxon>
        <taxon>Metazoa</taxon>
        <taxon>Ecdysozoa</taxon>
        <taxon>Arthropoda</taxon>
        <taxon>Hexapoda</taxon>
        <taxon>Insecta</taxon>
        <taxon>Pterygota</taxon>
        <taxon>Neoptera</taxon>
        <taxon>Endopterygota</taxon>
        <taxon>Diptera</taxon>
        <taxon>Nematocera</taxon>
        <taxon>Culicoidea</taxon>
        <taxon>Culicidae</taxon>
        <taxon>Culicinae</taxon>
        <taxon>Culicini</taxon>
        <taxon>Culex</taxon>
        <taxon>Culex</taxon>
    </lineage>
</organism>
<evidence type="ECO:0000313" key="12">
    <source>
        <dbReference type="Proteomes" id="UP000002320"/>
    </source>
</evidence>
<keyword evidence="12" id="KW-1185">Reference proteome</keyword>
<sequence length="597" mass="68504">MTPILITSLLALNALLVACKVQYSTEVVTYVESLILHMAEQRSGAFNCWFLTFSSDPTQETALDAIATSQSLDMVPRKLLHTAGNLHVAIHPDPSLMVVYCESYKKFYYNLQYFLAVNEFLVSMKVIALHDTSVGDEMIYFVNAFYTTHYYNTVHISVNTLMVSYFLAYRQQYKTLQSVTVDGVFVDQTADLTGITLRISTLHYPSHTRDDLLRDSNTEWVVNTIKSVHGGYILATIDANRSSITTLQNTLYYFTEDIFYDFCLIRTVPLEGQFRPFYLQSSLPYTMAVAAPKGHRLTALEIFLLPFELEVWCTLIALLGMCCAVMMFCPIHFENDLILHPLCGFEKKCLDKVPRMEQFVLISLIMFFFLLTNAFEAKIIALMTSIPSTPDPRTLEDLIRQNITIQHAATADDFFWESESLEAQIFTYDPNDRQFQNRSEIRRNFNRKRGFSGVLGEIKYAINNPDEYDFESDQSRFVILDQFALGIRIAFHFSGYRNPLVPRLERTHRAFFEAGLLDFWDRRKIQYSFGVMHLNRVSASLQQKIANRRDLGMLELELAWYVLAIGSGLAGLVFALEHGMILVLTLKKTALHSKRRG</sequence>
<feature type="transmembrane region" description="Helical" evidence="8">
    <location>
        <begin position="309"/>
        <end position="329"/>
    </location>
</feature>
<evidence type="ECO:0000313" key="10">
    <source>
        <dbReference type="EMBL" id="EDS45297.1"/>
    </source>
</evidence>
<evidence type="ECO:0000256" key="5">
    <source>
        <dbReference type="ARBA" id="ARBA00023136"/>
    </source>
</evidence>
<reference evidence="10" key="1">
    <citation type="submission" date="2007-03" db="EMBL/GenBank/DDBJ databases">
        <title>Annotation of Culex pipiens quinquefasciatus.</title>
        <authorList>
            <consortium name="The Broad Institute Genome Sequencing Platform"/>
            <person name="Atkinson P.W."/>
            <person name="Hemingway J."/>
            <person name="Christensen B.M."/>
            <person name="Higgs S."/>
            <person name="Kodira C."/>
            <person name="Hannick L."/>
            <person name="Megy K."/>
            <person name="O'Leary S."/>
            <person name="Pearson M."/>
            <person name="Haas B.J."/>
            <person name="Mauceli E."/>
            <person name="Wortman J.R."/>
            <person name="Lee N.H."/>
            <person name="Guigo R."/>
            <person name="Stanke M."/>
            <person name="Alvarado L."/>
            <person name="Amedeo P."/>
            <person name="Antoine C.H."/>
            <person name="Arensburger P."/>
            <person name="Bidwell S.L."/>
            <person name="Crawford M."/>
            <person name="Camaro F."/>
            <person name="Devon K."/>
            <person name="Engels R."/>
            <person name="Hammond M."/>
            <person name="Howarth C."/>
            <person name="Koehrsen M."/>
            <person name="Lawson D."/>
            <person name="Montgomery P."/>
            <person name="Nene V."/>
            <person name="Nusbaum C."/>
            <person name="Puiu D."/>
            <person name="Romero-Severson J."/>
            <person name="Severson D.W."/>
            <person name="Shumway M."/>
            <person name="Sisk P."/>
            <person name="Stolte C."/>
            <person name="Zeng Q."/>
            <person name="Eisenstadt E."/>
            <person name="Fraser-Liggett C."/>
            <person name="Strausberg R."/>
            <person name="Galagan J."/>
            <person name="Birren B."/>
            <person name="Collins F.H."/>
        </authorList>
    </citation>
    <scope>NUCLEOTIDE SEQUENCE [LARGE SCALE GENOMIC DNA]</scope>
    <source>
        <strain evidence="10">JHB</strain>
    </source>
</reference>
<dbReference type="GO" id="GO:0005886">
    <property type="term" value="C:plasma membrane"/>
    <property type="evidence" value="ECO:0007669"/>
    <property type="project" value="UniProtKB-SubCell"/>
</dbReference>
<evidence type="ECO:0000256" key="3">
    <source>
        <dbReference type="ARBA" id="ARBA00022692"/>
    </source>
</evidence>
<dbReference type="eggNOG" id="ENOG502T9UQ">
    <property type="taxonomic scope" value="Eukaryota"/>
</dbReference>
<reference evidence="11" key="2">
    <citation type="submission" date="2021-02" db="UniProtKB">
        <authorList>
            <consortium name="EnsemblMetazoa"/>
        </authorList>
    </citation>
    <scope>IDENTIFICATION</scope>
    <source>
        <strain evidence="11">JHB</strain>
    </source>
</reference>
<feature type="transmembrane region" description="Helical" evidence="8">
    <location>
        <begin position="558"/>
        <end position="586"/>
    </location>
</feature>
<evidence type="ECO:0000256" key="7">
    <source>
        <dbReference type="ARBA" id="ARBA00023180"/>
    </source>
</evidence>
<dbReference type="VEuPathDB" id="VectorBase:CQUJHB020404"/>
<protein>
    <recommendedName>
        <fullName evidence="13">Ionotropic receptor</fullName>
    </recommendedName>
</protein>
<dbReference type="PANTHER" id="PTHR42643">
    <property type="entry name" value="IONOTROPIC RECEPTOR 20A-RELATED"/>
    <property type="match status" value="1"/>
</dbReference>
<evidence type="ECO:0000256" key="4">
    <source>
        <dbReference type="ARBA" id="ARBA00022989"/>
    </source>
</evidence>
<keyword evidence="3 8" id="KW-0812">Transmembrane</keyword>
<evidence type="ECO:0000256" key="6">
    <source>
        <dbReference type="ARBA" id="ARBA00023170"/>
    </source>
</evidence>
<proteinExistence type="predicted"/>
<dbReference type="InterPro" id="IPR052192">
    <property type="entry name" value="Insect_Ionotropic_Sensory_Rcpt"/>
</dbReference>
<accession>B0WE70</accession>
<evidence type="ECO:0000256" key="8">
    <source>
        <dbReference type="SAM" id="Phobius"/>
    </source>
</evidence>
<comment type="subcellular location">
    <subcellularLocation>
        <location evidence="1">Cell membrane</location>
        <topology evidence="1">Multi-pass membrane protein</topology>
    </subcellularLocation>
</comment>
<keyword evidence="4 8" id="KW-1133">Transmembrane helix</keyword>
<keyword evidence="6" id="KW-0675">Receptor</keyword>
<keyword evidence="7" id="KW-0325">Glycoprotein</keyword>
<dbReference type="AlphaFoldDB" id="B0WE70"/>
<dbReference type="PANTHER" id="PTHR42643:SF41">
    <property type="entry name" value="IONOTROPIC RECEPTOR 20A-RELATED"/>
    <property type="match status" value="1"/>
</dbReference>
<feature type="transmembrane region" description="Helical" evidence="8">
    <location>
        <begin position="359"/>
        <end position="383"/>
    </location>
</feature>
<dbReference type="VEuPathDB" id="VectorBase:CPIJ005527"/>
<dbReference type="EMBL" id="DS231905">
    <property type="protein sequence ID" value="EDS45297.1"/>
    <property type="molecule type" value="Genomic_DNA"/>
</dbReference>
<dbReference type="FunCoup" id="B0WE70">
    <property type="interactions" value="74"/>
</dbReference>
<dbReference type="EnsemblMetazoa" id="CPIJ005527-RA">
    <property type="protein sequence ID" value="CPIJ005527-PA"/>
    <property type="gene ID" value="CPIJ005527"/>
</dbReference>